<organism evidence="2 3">
    <name type="scientific">Acidisarcina polymorpha</name>
    <dbReference type="NCBI Taxonomy" id="2211140"/>
    <lineage>
        <taxon>Bacteria</taxon>
        <taxon>Pseudomonadati</taxon>
        <taxon>Acidobacteriota</taxon>
        <taxon>Terriglobia</taxon>
        <taxon>Terriglobales</taxon>
        <taxon>Acidobacteriaceae</taxon>
        <taxon>Acidisarcina</taxon>
    </lineage>
</organism>
<dbReference type="RefSeq" id="WP_114207826.1">
    <property type="nucleotide sequence ID" value="NZ_CP030840.1"/>
</dbReference>
<evidence type="ECO:0000313" key="2">
    <source>
        <dbReference type="EMBL" id="AXC12681.1"/>
    </source>
</evidence>
<feature type="transmembrane region" description="Helical" evidence="1">
    <location>
        <begin position="135"/>
        <end position="157"/>
    </location>
</feature>
<protein>
    <submittedName>
        <fullName evidence="2">Uncharacterized protein</fullName>
    </submittedName>
</protein>
<evidence type="ECO:0000313" key="3">
    <source>
        <dbReference type="Proteomes" id="UP000253606"/>
    </source>
</evidence>
<dbReference type="EMBL" id="CP030840">
    <property type="protein sequence ID" value="AXC12681.1"/>
    <property type="molecule type" value="Genomic_DNA"/>
</dbReference>
<keyword evidence="3" id="KW-1185">Reference proteome</keyword>
<reference evidence="2 3" key="1">
    <citation type="journal article" date="2018" name="Front. Microbiol.">
        <title>Hydrolytic Capabilities as a Key to Environmental Success: Chitinolytic and Cellulolytic Acidobacteria From Acidic Sub-arctic Soils and Boreal Peatlands.</title>
        <authorList>
            <person name="Belova S.E."/>
            <person name="Ravin N.V."/>
            <person name="Pankratov T.A."/>
            <person name="Rakitin A.L."/>
            <person name="Ivanova A.A."/>
            <person name="Beletsky A.V."/>
            <person name="Mardanov A.V."/>
            <person name="Sinninghe Damste J.S."/>
            <person name="Dedysh S.N."/>
        </authorList>
    </citation>
    <scope>NUCLEOTIDE SEQUENCE [LARGE SCALE GENOMIC DNA]</scope>
    <source>
        <strain evidence="2 3">SBC82</strain>
    </source>
</reference>
<sequence length="169" mass="18755">MYDTSLPSTPEPWITHANFLISAILLIPAIGNFLMAIAKERGKAARAARIVKDNKMRADVLQAMLSIREKVLQGDQLAEAKADALGKVEGIERQMRNGLSANATKNFSVPVIGVPKWRVTLALYKPVTEDRAKSIIMRVVFLYSLLVLFAAMFMAIFSSHPSTISAFWY</sequence>
<gene>
    <name evidence="2" type="ORF">ACPOL_3394</name>
</gene>
<dbReference type="KEGG" id="abas:ACPOL_3394"/>
<keyword evidence="1" id="KW-1133">Transmembrane helix</keyword>
<accession>A0A2Z5G0K3</accession>
<dbReference type="AlphaFoldDB" id="A0A2Z5G0K3"/>
<name>A0A2Z5G0K3_9BACT</name>
<proteinExistence type="predicted"/>
<evidence type="ECO:0000256" key="1">
    <source>
        <dbReference type="SAM" id="Phobius"/>
    </source>
</evidence>
<keyword evidence="1" id="KW-0812">Transmembrane</keyword>
<feature type="transmembrane region" description="Helical" evidence="1">
    <location>
        <begin position="20"/>
        <end position="38"/>
    </location>
</feature>
<dbReference type="Proteomes" id="UP000253606">
    <property type="component" value="Chromosome"/>
</dbReference>
<keyword evidence="1" id="KW-0472">Membrane</keyword>